<evidence type="ECO:0000259" key="8">
    <source>
        <dbReference type="Pfam" id="PF00177"/>
    </source>
</evidence>
<comment type="caution">
    <text evidence="9">The sequence shown here is derived from an EMBL/GenBank/DDBJ whole genome shotgun (WGS) entry which is preliminary data.</text>
</comment>
<evidence type="ECO:0000256" key="1">
    <source>
        <dbReference type="ARBA" id="ARBA00007151"/>
    </source>
</evidence>
<dbReference type="PIRSF" id="PIRSF002122">
    <property type="entry name" value="RPS7p_RPS7a_RPS5e_RPS7o"/>
    <property type="match status" value="1"/>
</dbReference>
<evidence type="ECO:0000313" key="10">
    <source>
        <dbReference type="Proteomes" id="UP000614272"/>
    </source>
</evidence>
<evidence type="ECO:0000313" key="9">
    <source>
        <dbReference type="EMBL" id="GGD79238.1"/>
    </source>
</evidence>
<evidence type="ECO:0000256" key="7">
    <source>
        <dbReference type="RuleBase" id="RU003619"/>
    </source>
</evidence>
<evidence type="ECO:0000256" key="4">
    <source>
        <dbReference type="ARBA" id="ARBA00022980"/>
    </source>
</evidence>
<protein>
    <recommendedName>
        <fullName evidence="6">Small ribosomal subunit protein uS7</fullName>
    </recommendedName>
</protein>
<dbReference type="EMBL" id="BMGJ01000024">
    <property type="protein sequence ID" value="GGD79238.1"/>
    <property type="molecule type" value="Genomic_DNA"/>
</dbReference>
<organism evidence="9 10">
    <name type="scientific">Lacimicrobium alkaliphilum</name>
    <dbReference type="NCBI Taxonomy" id="1526571"/>
    <lineage>
        <taxon>Bacteria</taxon>
        <taxon>Pseudomonadati</taxon>
        <taxon>Pseudomonadota</taxon>
        <taxon>Gammaproteobacteria</taxon>
        <taxon>Alteromonadales</taxon>
        <taxon>Alteromonadaceae</taxon>
        <taxon>Lacimicrobium</taxon>
    </lineage>
</organism>
<comment type="subunit">
    <text evidence="6">Part of the 30S ribosomal subunit. Contacts proteins S9 and S11.</text>
</comment>
<dbReference type="InterPro" id="IPR020606">
    <property type="entry name" value="Ribosomal_uS7_CS"/>
</dbReference>
<comment type="function">
    <text evidence="6">One of the primary rRNA binding proteins, it binds directly to 16S rRNA where it nucleates assembly of the head domain of the 30S subunit. Is located at the subunit interface close to the decoding center, probably blocks exit of the E-site tRNA.</text>
</comment>
<evidence type="ECO:0000256" key="2">
    <source>
        <dbReference type="ARBA" id="ARBA00022730"/>
    </source>
</evidence>
<dbReference type="HAMAP" id="MF_00480_B">
    <property type="entry name" value="Ribosomal_uS7_B"/>
    <property type="match status" value="1"/>
</dbReference>
<dbReference type="InterPro" id="IPR005717">
    <property type="entry name" value="Ribosomal_uS7_bac/org-type"/>
</dbReference>
<keyword evidence="10" id="KW-1185">Reference proteome</keyword>
<keyword evidence="5 6" id="KW-0687">Ribonucleoprotein</keyword>
<dbReference type="InterPro" id="IPR000235">
    <property type="entry name" value="Ribosomal_uS7"/>
</dbReference>
<name>A0ABQ1RVU0_9ALTE</name>
<dbReference type="InterPro" id="IPR023798">
    <property type="entry name" value="Ribosomal_uS7_dom"/>
</dbReference>
<dbReference type="Proteomes" id="UP000614272">
    <property type="component" value="Unassembled WGS sequence"/>
</dbReference>
<comment type="similarity">
    <text evidence="1 6 7">Belongs to the universal ribosomal protein uS7 family.</text>
</comment>
<dbReference type="NCBIfam" id="TIGR01029">
    <property type="entry name" value="rpsG_bact"/>
    <property type="match status" value="1"/>
</dbReference>
<dbReference type="InterPro" id="IPR036823">
    <property type="entry name" value="Ribosomal_uS7_dom_sf"/>
</dbReference>
<dbReference type="PANTHER" id="PTHR11205">
    <property type="entry name" value="RIBOSOMAL PROTEIN S7"/>
    <property type="match status" value="1"/>
</dbReference>
<reference evidence="10" key="1">
    <citation type="journal article" date="2019" name="Int. J. Syst. Evol. Microbiol.">
        <title>The Global Catalogue of Microorganisms (GCM) 10K type strain sequencing project: providing services to taxonomists for standard genome sequencing and annotation.</title>
        <authorList>
            <consortium name="The Broad Institute Genomics Platform"/>
            <consortium name="The Broad Institute Genome Sequencing Center for Infectious Disease"/>
            <person name="Wu L."/>
            <person name="Ma J."/>
        </authorList>
    </citation>
    <scope>NUCLEOTIDE SEQUENCE [LARGE SCALE GENOMIC DNA]</scope>
    <source>
        <strain evidence="10">CGMCC 1.12923</strain>
    </source>
</reference>
<evidence type="ECO:0000256" key="6">
    <source>
        <dbReference type="HAMAP-Rule" id="MF_00480"/>
    </source>
</evidence>
<accession>A0ABQ1RVU0</accession>
<dbReference type="CDD" id="cd14869">
    <property type="entry name" value="uS7_Bacteria"/>
    <property type="match status" value="1"/>
</dbReference>
<keyword evidence="2 6" id="KW-0699">rRNA-binding</keyword>
<dbReference type="PROSITE" id="PS00052">
    <property type="entry name" value="RIBOSOMAL_S7"/>
    <property type="match status" value="1"/>
</dbReference>
<proteinExistence type="inferred from homology"/>
<gene>
    <name evidence="6 9" type="primary">rpsG</name>
    <name evidence="9" type="ORF">GCM10011357_37800</name>
</gene>
<evidence type="ECO:0000256" key="5">
    <source>
        <dbReference type="ARBA" id="ARBA00023274"/>
    </source>
</evidence>
<keyword evidence="6" id="KW-0820">tRNA-binding</keyword>
<dbReference type="Pfam" id="PF00177">
    <property type="entry name" value="Ribosomal_S7"/>
    <property type="match status" value="1"/>
</dbReference>
<dbReference type="SUPFAM" id="SSF47973">
    <property type="entry name" value="Ribosomal protein S7"/>
    <property type="match status" value="1"/>
</dbReference>
<sequence length="156" mass="17617">MPRRRVVGQRKILPDPKFGSLLLAKFMNVVMLDGKKSTAEKIVYGALEIVAGKTSKDHLDVFEDALDNIRPSVEVKSRRVGGSTYQVPVEVRPVRRNALGMRWLVEAARKRGEKSMAQRLAAEMLDASENKGSAVKKREDVHRMAEANKAFAHYRW</sequence>
<dbReference type="GO" id="GO:0005840">
    <property type="term" value="C:ribosome"/>
    <property type="evidence" value="ECO:0007669"/>
    <property type="project" value="UniProtKB-KW"/>
</dbReference>
<feature type="domain" description="Small ribosomal subunit protein uS7" evidence="8">
    <location>
        <begin position="2"/>
        <end position="149"/>
    </location>
</feature>
<evidence type="ECO:0000256" key="3">
    <source>
        <dbReference type="ARBA" id="ARBA00022884"/>
    </source>
</evidence>
<keyword evidence="4 6" id="KW-0689">Ribosomal protein</keyword>
<keyword evidence="3 6" id="KW-0694">RNA-binding</keyword>
<dbReference type="Gene3D" id="1.10.455.10">
    <property type="entry name" value="Ribosomal protein S7 domain"/>
    <property type="match status" value="1"/>
</dbReference>
<dbReference type="RefSeq" id="WP_099036651.1">
    <property type="nucleotide sequence ID" value="NZ_BMGJ01000024.1"/>
</dbReference>